<dbReference type="EMBL" id="CP000557">
    <property type="protein sequence ID" value="ABO66902.1"/>
    <property type="molecule type" value="Genomic_DNA"/>
</dbReference>
<organism evidence="1 2">
    <name type="scientific">Geobacillus thermodenitrificans (strain NG80-2)</name>
    <dbReference type="NCBI Taxonomy" id="420246"/>
    <lineage>
        <taxon>Bacteria</taxon>
        <taxon>Bacillati</taxon>
        <taxon>Bacillota</taxon>
        <taxon>Bacilli</taxon>
        <taxon>Bacillales</taxon>
        <taxon>Anoxybacillaceae</taxon>
        <taxon>Geobacillus</taxon>
    </lineage>
</organism>
<evidence type="ECO:0000313" key="1">
    <source>
        <dbReference type="EMBL" id="ABO66902.1"/>
    </source>
</evidence>
<dbReference type="Proteomes" id="UP000001578">
    <property type="component" value="Chromosome"/>
</dbReference>
<evidence type="ECO:0000313" key="2">
    <source>
        <dbReference type="Proteomes" id="UP000001578"/>
    </source>
</evidence>
<dbReference type="AlphaFoldDB" id="A4INJ8"/>
<sequence>MMIKMERERKGRSPMKLRIMTCNIRHGKGTDGIFERVSLLIDQIRMIVPILLFYLENVQKVWI</sequence>
<name>A4INJ8_GEOTN</name>
<dbReference type="HOGENOM" id="CLU_2879503_0_0_9"/>
<protein>
    <submittedName>
        <fullName evidence="1">Uncharacterized protein</fullName>
    </submittedName>
</protein>
<proteinExistence type="predicted"/>
<accession>A4INJ8</accession>
<dbReference type="KEGG" id="gtn:GTNG_1532"/>
<reference evidence="1 2" key="1">
    <citation type="journal article" date="2007" name="Proc. Natl. Acad. Sci. U.S.A.">
        <title>Genome and proteome of long-chain alkane degrading Geobacillus thermodenitrificans NG80-2 isolated from a deep-subsurface oil reservoir.</title>
        <authorList>
            <person name="Feng L."/>
            <person name="Wang W."/>
            <person name="Cheng J."/>
            <person name="Ren Y."/>
            <person name="Zhao G."/>
            <person name="Gao C."/>
            <person name="Tang Y."/>
            <person name="Liu X."/>
            <person name="Han W."/>
            <person name="Peng X."/>
            <person name="Liu R."/>
            <person name="Wang L."/>
        </authorList>
    </citation>
    <scope>NUCLEOTIDE SEQUENCE [LARGE SCALE GENOMIC DNA]</scope>
    <source>
        <strain evidence="1 2">NG80-2</strain>
    </source>
</reference>
<gene>
    <name evidence="1" type="ordered locus">GTNG_1532</name>
</gene>